<reference evidence="1 2" key="1">
    <citation type="submission" date="2024-04" db="EMBL/GenBank/DDBJ databases">
        <title>Genome sequencing and assembly of rice foliar adapted Chryseobacterium endophyticum OsEnb-ALM-A6.</title>
        <authorList>
            <person name="Kumar S."/>
            <person name="Javed M."/>
            <person name="Chouhan V."/>
            <person name="Charishma K."/>
            <person name="Patel A."/>
            <person name="Kumar M."/>
            <person name="Sahu K.P."/>
            <person name="Kumar A."/>
        </authorList>
    </citation>
    <scope>NUCLEOTIDE SEQUENCE [LARGE SCALE GENOMIC DNA]</scope>
    <source>
        <strain evidence="1 2">OsEnb-ALM-A6</strain>
    </source>
</reference>
<dbReference type="Proteomes" id="UP001463665">
    <property type="component" value="Chromosome"/>
</dbReference>
<dbReference type="EMBL" id="CP154834">
    <property type="protein sequence ID" value="XAO75377.1"/>
    <property type="molecule type" value="Genomic_DNA"/>
</dbReference>
<sequence length="77" mass="8680">MAFSRIKDWYQNNKTGNIEWKDTDKQIKSYTSLGRSKTIGASADGYDRMYHLQANGSATVKTGDDKTELLHAEGVKH</sequence>
<evidence type="ECO:0000313" key="1">
    <source>
        <dbReference type="EMBL" id="XAO75377.1"/>
    </source>
</evidence>
<dbReference type="RefSeq" id="WP_345767103.1">
    <property type="nucleotide sequence ID" value="NZ_CP154834.1"/>
</dbReference>
<name>A0AAU6WQV9_9FLAO</name>
<gene>
    <name evidence="1" type="ORF">AAFP95_05370</name>
</gene>
<keyword evidence="2" id="KW-1185">Reference proteome</keyword>
<accession>A0AAU6WQV9</accession>
<evidence type="ECO:0000313" key="2">
    <source>
        <dbReference type="Proteomes" id="UP001463665"/>
    </source>
</evidence>
<dbReference type="AlphaFoldDB" id="A0AAU6WQV9"/>
<organism evidence="1 2">
    <name type="scientific">Chryseobacterium endophyticum</name>
    <dbReference type="NCBI Taxonomy" id="1854762"/>
    <lineage>
        <taxon>Bacteria</taxon>
        <taxon>Pseudomonadati</taxon>
        <taxon>Bacteroidota</taxon>
        <taxon>Flavobacteriia</taxon>
        <taxon>Flavobacteriales</taxon>
        <taxon>Weeksellaceae</taxon>
        <taxon>Chryseobacterium group</taxon>
        <taxon>Chryseobacterium</taxon>
    </lineage>
</organism>
<proteinExistence type="predicted"/>
<protein>
    <submittedName>
        <fullName evidence="1">Uncharacterized protein</fullName>
    </submittedName>
</protein>